<sequence length="44" mass="4982">MRYELQNDSTRTSPEHVPNITPAFESRPHAVSSIGRLSLEQKSD</sequence>
<evidence type="ECO:0000313" key="3">
    <source>
        <dbReference type="Proteomes" id="UP000299102"/>
    </source>
</evidence>
<gene>
    <name evidence="2" type="ORF">EVAR_43274_1</name>
</gene>
<evidence type="ECO:0000313" key="2">
    <source>
        <dbReference type="EMBL" id="GBP56335.1"/>
    </source>
</evidence>
<dbReference type="AlphaFoldDB" id="A0A4C1X1Z5"/>
<proteinExistence type="predicted"/>
<name>A0A4C1X1Z5_EUMVA</name>
<feature type="non-terminal residue" evidence="2">
    <location>
        <position position="44"/>
    </location>
</feature>
<reference evidence="2 3" key="1">
    <citation type="journal article" date="2019" name="Commun. Biol.">
        <title>The bagworm genome reveals a unique fibroin gene that provides high tensile strength.</title>
        <authorList>
            <person name="Kono N."/>
            <person name="Nakamura H."/>
            <person name="Ohtoshi R."/>
            <person name="Tomita M."/>
            <person name="Numata K."/>
            <person name="Arakawa K."/>
        </authorList>
    </citation>
    <scope>NUCLEOTIDE SEQUENCE [LARGE SCALE GENOMIC DNA]</scope>
</reference>
<feature type="region of interest" description="Disordered" evidence="1">
    <location>
        <begin position="1"/>
        <end position="44"/>
    </location>
</feature>
<organism evidence="2 3">
    <name type="scientific">Eumeta variegata</name>
    <name type="common">Bagworm moth</name>
    <name type="synonym">Eumeta japonica</name>
    <dbReference type="NCBI Taxonomy" id="151549"/>
    <lineage>
        <taxon>Eukaryota</taxon>
        <taxon>Metazoa</taxon>
        <taxon>Ecdysozoa</taxon>
        <taxon>Arthropoda</taxon>
        <taxon>Hexapoda</taxon>
        <taxon>Insecta</taxon>
        <taxon>Pterygota</taxon>
        <taxon>Neoptera</taxon>
        <taxon>Endopterygota</taxon>
        <taxon>Lepidoptera</taxon>
        <taxon>Glossata</taxon>
        <taxon>Ditrysia</taxon>
        <taxon>Tineoidea</taxon>
        <taxon>Psychidae</taxon>
        <taxon>Oiketicinae</taxon>
        <taxon>Eumeta</taxon>
    </lineage>
</organism>
<comment type="caution">
    <text evidence="2">The sequence shown here is derived from an EMBL/GenBank/DDBJ whole genome shotgun (WGS) entry which is preliminary data.</text>
</comment>
<protein>
    <submittedName>
        <fullName evidence="2">Uncharacterized protein</fullName>
    </submittedName>
</protein>
<accession>A0A4C1X1Z5</accession>
<dbReference type="EMBL" id="BGZK01000690">
    <property type="protein sequence ID" value="GBP56335.1"/>
    <property type="molecule type" value="Genomic_DNA"/>
</dbReference>
<keyword evidence="3" id="KW-1185">Reference proteome</keyword>
<feature type="compositionally biased region" description="Polar residues" evidence="1">
    <location>
        <begin position="1"/>
        <end position="12"/>
    </location>
</feature>
<dbReference type="Proteomes" id="UP000299102">
    <property type="component" value="Unassembled WGS sequence"/>
</dbReference>
<evidence type="ECO:0000256" key="1">
    <source>
        <dbReference type="SAM" id="MobiDB-lite"/>
    </source>
</evidence>